<dbReference type="Pfam" id="PF10237">
    <property type="entry name" value="N6-adenineMlase"/>
    <property type="match status" value="1"/>
</dbReference>
<evidence type="ECO:0008006" key="11">
    <source>
        <dbReference type="Google" id="ProtNLM"/>
    </source>
</evidence>
<feature type="compositionally biased region" description="Polar residues" evidence="5">
    <location>
        <begin position="924"/>
        <end position="933"/>
    </location>
</feature>
<dbReference type="InParanoid" id="K3WR80"/>
<dbReference type="Gene3D" id="2.30.29.30">
    <property type="entry name" value="Pleckstrin-homology domain (PH domain)/Phosphotyrosine-binding domain (PTB)"/>
    <property type="match status" value="1"/>
</dbReference>
<feature type="domain" description="PH" evidence="7">
    <location>
        <begin position="972"/>
        <end position="1073"/>
    </location>
</feature>
<dbReference type="GO" id="GO:0005737">
    <property type="term" value="C:cytoplasm"/>
    <property type="evidence" value="ECO:0007669"/>
    <property type="project" value="UniProtKB-SubCell"/>
</dbReference>
<evidence type="ECO:0000256" key="6">
    <source>
        <dbReference type="SAM" id="Phobius"/>
    </source>
</evidence>
<evidence type="ECO:0000256" key="1">
    <source>
        <dbReference type="ARBA" id="ARBA00004496"/>
    </source>
</evidence>
<evidence type="ECO:0000259" key="8">
    <source>
        <dbReference type="PROSITE" id="PS50191"/>
    </source>
</evidence>
<dbReference type="VEuPathDB" id="FungiDB:PYU1_G007458"/>
<keyword evidence="10" id="KW-1185">Reference proteome</keyword>
<organism evidence="9 10">
    <name type="scientific">Globisporangium ultimum (strain ATCC 200006 / CBS 805.95 / DAOM BR144)</name>
    <name type="common">Pythium ultimum</name>
    <dbReference type="NCBI Taxonomy" id="431595"/>
    <lineage>
        <taxon>Eukaryota</taxon>
        <taxon>Sar</taxon>
        <taxon>Stramenopiles</taxon>
        <taxon>Oomycota</taxon>
        <taxon>Peronosporomycetes</taxon>
        <taxon>Pythiales</taxon>
        <taxon>Pythiaceae</taxon>
        <taxon>Globisporangium</taxon>
    </lineage>
</organism>
<dbReference type="InterPro" id="IPR036273">
    <property type="entry name" value="CRAL/TRIO_N_dom_sf"/>
</dbReference>
<dbReference type="PROSITE" id="PS50191">
    <property type="entry name" value="CRAL_TRIO"/>
    <property type="match status" value="1"/>
</dbReference>
<dbReference type="PANTHER" id="PTHR45657">
    <property type="entry name" value="CRAL-TRIO DOMAIN-CONTAINING PROTEIN YKL091C-RELATED"/>
    <property type="match status" value="1"/>
</dbReference>
<keyword evidence="6" id="KW-0472">Membrane</keyword>
<feature type="transmembrane region" description="Helical" evidence="6">
    <location>
        <begin position="575"/>
        <end position="598"/>
    </location>
</feature>
<dbReference type="InterPro" id="IPR011993">
    <property type="entry name" value="PH-like_dom_sf"/>
</dbReference>
<dbReference type="STRING" id="431595.K3WR80"/>
<dbReference type="InterPro" id="IPR041370">
    <property type="entry name" value="Mlase_EEF1AKMT1/ZCCHC4"/>
</dbReference>
<dbReference type="SMART" id="SM00516">
    <property type="entry name" value="SEC14"/>
    <property type="match status" value="1"/>
</dbReference>
<dbReference type="SUPFAM" id="SSF52087">
    <property type="entry name" value="CRAL/TRIO domain"/>
    <property type="match status" value="1"/>
</dbReference>
<reference evidence="9" key="3">
    <citation type="submission" date="2015-02" db="UniProtKB">
        <authorList>
            <consortium name="EnsemblProtists"/>
        </authorList>
    </citation>
    <scope>IDENTIFICATION</scope>
    <source>
        <strain evidence="9">DAOM BR144</strain>
    </source>
</reference>
<dbReference type="GO" id="GO:0003676">
    <property type="term" value="F:nucleic acid binding"/>
    <property type="evidence" value="ECO:0007669"/>
    <property type="project" value="InterPro"/>
</dbReference>
<dbReference type="EnsemblProtists" id="PYU1_T007474">
    <property type="protein sequence ID" value="PYU1_T007474"/>
    <property type="gene ID" value="PYU1_G007458"/>
</dbReference>
<dbReference type="HOGENOM" id="CLU_006209_0_0_1"/>
<feature type="region of interest" description="Disordered" evidence="5">
    <location>
        <begin position="429"/>
        <end position="458"/>
    </location>
</feature>
<dbReference type="PANTHER" id="PTHR45657:SF1">
    <property type="entry name" value="CRAL-TRIO DOMAIN-CONTAINING PROTEIN YKL091C-RELATED"/>
    <property type="match status" value="1"/>
</dbReference>
<dbReference type="eggNOG" id="KOG3350">
    <property type="taxonomic scope" value="Eukaryota"/>
</dbReference>
<dbReference type="eggNOG" id="KOG1471">
    <property type="taxonomic scope" value="Eukaryota"/>
</dbReference>
<dbReference type="CDD" id="cd00170">
    <property type="entry name" value="SEC14"/>
    <property type="match status" value="1"/>
</dbReference>
<dbReference type="GO" id="GO:0032259">
    <property type="term" value="P:methylation"/>
    <property type="evidence" value="ECO:0007669"/>
    <property type="project" value="UniProtKB-KW"/>
</dbReference>
<dbReference type="InterPro" id="IPR051026">
    <property type="entry name" value="PI/PC_transfer"/>
</dbReference>
<dbReference type="SUPFAM" id="SSF46938">
    <property type="entry name" value="CRAL/TRIO N-terminal domain"/>
    <property type="match status" value="1"/>
</dbReference>
<dbReference type="InterPro" id="IPR036865">
    <property type="entry name" value="CRAL-TRIO_dom_sf"/>
</dbReference>
<proteinExistence type="predicted"/>
<keyword evidence="6" id="KW-1133">Transmembrane helix</keyword>
<reference evidence="10" key="2">
    <citation type="submission" date="2010-04" db="EMBL/GenBank/DDBJ databases">
        <authorList>
            <person name="Buell R."/>
            <person name="Hamilton J."/>
            <person name="Hostetler J."/>
        </authorList>
    </citation>
    <scope>NUCLEOTIDE SEQUENCE [LARGE SCALE GENOMIC DNA]</scope>
    <source>
        <strain evidence="10">DAOM:BR144</strain>
    </source>
</reference>
<evidence type="ECO:0000313" key="9">
    <source>
        <dbReference type="EnsemblProtists" id="PYU1_T007474"/>
    </source>
</evidence>
<dbReference type="GO" id="GO:0008168">
    <property type="term" value="F:methyltransferase activity"/>
    <property type="evidence" value="ECO:0007669"/>
    <property type="project" value="UniProtKB-KW"/>
</dbReference>
<dbReference type="SMART" id="SM00233">
    <property type="entry name" value="PH"/>
    <property type="match status" value="1"/>
</dbReference>
<sequence length="1311" mass="144362">MSALSRPFFGAMKTPVAAAAASDNANEGASLSFTTALRHRKKQKEAAKGNSLQQQNSQSVGELSALTGSDAEGSSARPPSLQQDGQLNPTTMGIAVSAAGAGGGAGYGSFMAHTTRISRAVSSAAATTVAAVTMTSTSALHTERKRRPSVISPATAAMRATTALDTVTEIAPPHIAVRYGDTIRLFAKSKYVSSSESGGYIGSFEIGKRFLTKKSHKQGELACIPPILNLSALLYRPSTFRIESKLGIEVGTPVSYGDVVVLVDQHGRVWNNKIGTGPTTKNGYFGPRDQNMPGEMYLSFFQLQDDESGSSSETSDDEESFLSFSNLAKTTKTMAETTFGKPTQVELDLAETALRTMGKVMYYGDRNVVIDVADSNRTRSKFNRVITHYRKNDGLPVQGGYLRCDGRGKTIMFEVHGPPLPAIESIDISDERHPSDGNSSADSDDGDKLSPSIPEPSIQMSFKGKGSITFGQPINIQNARRSTVLSVQFSDGGMVKIPCIEFSDNGGEPFHRLVLGGTRPTRILVQATRSQRRRRTVGFRETLRGTYKELFKLFGFVVVTYSVAAFVGSRVFGPVVLLPAMYVGVSVALAVFLVEMFLPGKIVSRRLSLMDHSLAEEETLGSWQFLILSLEASEAEHIKSSKLVEDEYQRRLKKESSSSSSSSSSVPKRFLVAENGNAAKAAERYEATLAWRQEVNADGILQTPQLHYNIIKANYKQFLHKHDKLGHPVYFEKIGSINIKHLKNAGINQDDLFRHYLFTMEFTVRYAANQICSCEACASSDTQKICIVLDARGIGMKDIGGEAFEFIRRCTGTMQKHYPQRSFKIFFVNVPSWFGMAWKGIKPLLSEATRAKTIIVSESDTPSTLMEFIDANNLPEEYGGKCACAGGCDENSAFQQLQKALVQSVIKGEPFSADEAANGEDAATENNNTQESASVGDAQPGHAEVNRLTELSLAQDSETLVKSIPPGSFRDEIKKAGFLLKRSLRHKHFNPIWNRRFFVLHPDSLRFAKAPDAEIFQIVSFTSDTVVKKTNKQNNSFELITPVMANNGHSLLLFAPSQQLLTEWVDAIGDAIAKLAPNGHARVAAISPTASTSRRTAIPSTRHPQQHVTFIMTRSSNQPEKQRATRSFWQKYPEKEELNQYWYSAETVDKLATEVLAETTQRGRVAFLSTPSVYFAVKSKQVTQSLDCVLFDFDEKFAAEDSHFVHFDFNRPEAIPKEFLQSFDFLVIDPPFITKEVWQQYAAAASLLLRSSQSKILLSTIEENAGIMQNLLGCQPQKFKPSIPHLVYQYALFTNYPSELLCTNNPEIEDD</sequence>
<evidence type="ECO:0000256" key="4">
    <source>
        <dbReference type="ARBA" id="ARBA00022679"/>
    </source>
</evidence>
<name>K3WR80_GLOUD</name>
<feature type="region of interest" description="Disordered" evidence="5">
    <location>
        <begin position="917"/>
        <end position="940"/>
    </location>
</feature>
<keyword evidence="2" id="KW-0963">Cytoplasm</keyword>
<dbReference type="Pfam" id="PF00650">
    <property type="entry name" value="CRAL_TRIO"/>
    <property type="match status" value="1"/>
</dbReference>
<dbReference type="Proteomes" id="UP000019132">
    <property type="component" value="Unassembled WGS sequence"/>
</dbReference>
<evidence type="ECO:0000256" key="3">
    <source>
        <dbReference type="ARBA" id="ARBA00022603"/>
    </source>
</evidence>
<feature type="region of interest" description="Disordered" evidence="5">
    <location>
        <begin position="32"/>
        <end position="88"/>
    </location>
</feature>
<dbReference type="EMBL" id="GL376585">
    <property type="status" value="NOT_ANNOTATED_CDS"/>
    <property type="molecule type" value="Genomic_DNA"/>
</dbReference>
<dbReference type="Pfam" id="PF00169">
    <property type="entry name" value="PH"/>
    <property type="match status" value="1"/>
</dbReference>
<dbReference type="Gene3D" id="3.40.525.10">
    <property type="entry name" value="CRAL-TRIO lipid binding domain"/>
    <property type="match status" value="1"/>
</dbReference>
<dbReference type="InterPro" id="IPR001251">
    <property type="entry name" value="CRAL-TRIO_dom"/>
</dbReference>
<keyword evidence="6" id="KW-0812">Transmembrane</keyword>
<feature type="transmembrane region" description="Helical" evidence="6">
    <location>
        <begin position="550"/>
        <end position="569"/>
    </location>
</feature>
<comment type="subcellular location">
    <subcellularLocation>
        <location evidence="1">Cytoplasm</location>
    </subcellularLocation>
</comment>
<feature type="compositionally biased region" description="Polar residues" evidence="5">
    <location>
        <begin position="50"/>
        <end position="61"/>
    </location>
</feature>
<accession>K3WR80</accession>
<keyword evidence="3" id="KW-0489">Methyltransferase</keyword>
<feature type="domain" description="CRAL-TRIO" evidence="8">
    <location>
        <begin position="707"/>
        <end position="886"/>
    </location>
</feature>
<evidence type="ECO:0000313" key="10">
    <source>
        <dbReference type="Proteomes" id="UP000019132"/>
    </source>
</evidence>
<dbReference type="PROSITE" id="PS00092">
    <property type="entry name" value="N6_MTASE"/>
    <property type="match status" value="1"/>
</dbReference>
<protein>
    <recommendedName>
        <fullName evidence="11">PH domain-containing protein</fullName>
    </recommendedName>
</protein>
<evidence type="ECO:0000256" key="5">
    <source>
        <dbReference type="SAM" id="MobiDB-lite"/>
    </source>
</evidence>
<dbReference type="PROSITE" id="PS50003">
    <property type="entry name" value="PH_DOMAIN"/>
    <property type="match status" value="1"/>
</dbReference>
<dbReference type="InterPro" id="IPR002052">
    <property type="entry name" value="DNA_methylase_N6_adenine_CS"/>
</dbReference>
<dbReference type="SUPFAM" id="SSF50729">
    <property type="entry name" value="PH domain-like"/>
    <property type="match status" value="1"/>
</dbReference>
<keyword evidence="4" id="KW-0808">Transferase</keyword>
<evidence type="ECO:0000256" key="2">
    <source>
        <dbReference type="ARBA" id="ARBA00022490"/>
    </source>
</evidence>
<evidence type="ECO:0000259" key="7">
    <source>
        <dbReference type="PROSITE" id="PS50003"/>
    </source>
</evidence>
<dbReference type="InterPro" id="IPR001849">
    <property type="entry name" value="PH_domain"/>
</dbReference>
<reference evidence="10" key="1">
    <citation type="journal article" date="2010" name="Genome Biol.">
        <title>Genome sequence of the necrotrophic plant pathogen Pythium ultimum reveals original pathogenicity mechanisms and effector repertoire.</title>
        <authorList>
            <person name="Levesque C.A."/>
            <person name="Brouwer H."/>
            <person name="Cano L."/>
            <person name="Hamilton J.P."/>
            <person name="Holt C."/>
            <person name="Huitema E."/>
            <person name="Raffaele S."/>
            <person name="Robideau G.P."/>
            <person name="Thines M."/>
            <person name="Win J."/>
            <person name="Zerillo M.M."/>
            <person name="Beakes G.W."/>
            <person name="Boore J.L."/>
            <person name="Busam D."/>
            <person name="Dumas B."/>
            <person name="Ferriera S."/>
            <person name="Fuerstenberg S.I."/>
            <person name="Gachon C.M."/>
            <person name="Gaulin E."/>
            <person name="Govers F."/>
            <person name="Grenville-Briggs L."/>
            <person name="Horner N."/>
            <person name="Hostetler J."/>
            <person name="Jiang R.H."/>
            <person name="Johnson J."/>
            <person name="Krajaejun T."/>
            <person name="Lin H."/>
            <person name="Meijer H.J."/>
            <person name="Moore B."/>
            <person name="Morris P."/>
            <person name="Phuntmart V."/>
            <person name="Puiu D."/>
            <person name="Shetty J."/>
            <person name="Stajich J.E."/>
            <person name="Tripathy S."/>
            <person name="Wawra S."/>
            <person name="van West P."/>
            <person name="Whitty B.R."/>
            <person name="Coutinho P.M."/>
            <person name="Henrissat B."/>
            <person name="Martin F."/>
            <person name="Thomas P.D."/>
            <person name="Tyler B.M."/>
            <person name="De Vries R.P."/>
            <person name="Kamoun S."/>
            <person name="Yandell M."/>
            <person name="Tisserat N."/>
            <person name="Buell C.R."/>
        </authorList>
    </citation>
    <scope>NUCLEOTIDE SEQUENCE</scope>
    <source>
        <strain evidence="10">DAOM:BR144</strain>
    </source>
</reference>